<dbReference type="InterPro" id="IPR008920">
    <property type="entry name" value="TF_FadR/GntR_C"/>
</dbReference>
<evidence type="ECO:0000256" key="2">
    <source>
        <dbReference type="ARBA" id="ARBA00023125"/>
    </source>
</evidence>
<dbReference type="SUPFAM" id="SSF46785">
    <property type="entry name" value="Winged helix' DNA-binding domain"/>
    <property type="match status" value="1"/>
</dbReference>
<dbReference type="GO" id="GO:0003677">
    <property type="term" value="F:DNA binding"/>
    <property type="evidence" value="ECO:0007669"/>
    <property type="project" value="UniProtKB-KW"/>
</dbReference>
<name>A0A1J4P133_9ACTN</name>
<dbReference type="InterPro" id="IPR036388">
    <property type="entry name" value="WH-like_DNA-bd_sf"/>
</dbReference>
<evidence type="ECO:0000256" key="3">
    <source>
        <dbReference type="ARBA" id="ARBA00023163"/>
    </source>
</evidence>
<evidence type="ECO:0000259" key="4">
    <source>
        <dbReference type="PROSITE" id="PS50949"/>
    </source>
</evidence>
<keyword evidence="3" id="KW-0804">Transcription</keyword>
<dbReference type="InterPro" id="IPR011711">
    <property type="entry name" value="GntR_C"/>
</dbReference>
<evidence type="ECO:0000313" key="5">
    <source>
        <dbReference type="EMBL" id="OIJ68471.1"/>
    </source>
</evidence>
<evidence type="ECO:0000256" key="1">
    <source>
        <dbReference type="ARBA" id="ARBA00023015"/>
    </source>
</evidence>
<dbReference type="Pfam" id="PF00392">
    <property type="entry name" value="GntR"/>
    <property type="match status" value="1"/>
</dbReference>
<protein>
    <submittedName>
        <fullName evidence="5">GntR family transcriptional regulator</fullName>
    </submittedName>
</protein>
<dbReference type="GO" id="GO:0003700">
    <property type="term" value="F:DNA-binding transcription factor activity"/>
    <property type="evidence" value="ECO:0007669"/>
    <property type="project" value="InterPro"/>
</dbReference>
<dbReference type="OrthoDB" id="9816161at2"/>
<feature type="domain" description="HTH gntR-type" evidence="4">
    <location>
        <begin position="1"/>
        <end position="59"/>
    </location>
</feature>
<dbReference type="InterPro" id="IPR000524">
    <property type="entry name" value="Tscrpt_reg_HTH_GntR"/>
</dbReference>
<dbReference type="InterPro" id="IPR036390">
    <property type="entry name" value="WH_DNA-bd_sf"/>
</dbReference>
<organism evidence="5 6">
    <name type="scientific">Streptomyces mangrovisoli</name>
    <dbReference type="NCBI Taxonomy" id="1428628"/>
    <lineage>
        <taxon>Bacteria</taxon>
        <taxon>Bacillati</taxon>
        <taxon>Actinomycetota</taxon>
        <taxon>Actinomycetes</taxon>
        <taxon>Kitasatosporales</taxon>
        <taxon>Streptomycetaceae</taxon>
        <taxon>Streptomyces</taxon>
    </lineage>
</organism>
<sequence>MVRQQILRGEFAPQQRLHEPFLAELHHVTRASVRAALIDLAGEGLVERTLHRGSRVRVVPVAEAVEIIECRIALEALCARKAALAAGTREREELVSLGTEMTRAVGAGDVGRYAELNQQLHQRVIDLSGHEIARDMLARLNAQLVRHEYQLALRPGGPKKSLGEQLAIVDAIAAGDPAAAENAICEHLRSVMRDLSGPA</sequence>
<accession>A0A1J4P133</accession>
<dbReference type="EMBL" id="LAVA02000016">
    <property type="protein sequence ID" value="OIJ68471.1"/>
    <property type="molecule type" value="Genomic_DNA"/>
</dbReference>
<dbReference type="Gene3D" id="1.20.120.530">
    <property type="entry name" value="GntR ligand-binding domain-like"/>
    <property type="match status" value="1"/>
</dbReference>
<gene>
    <name evidence="5" type="ORF">WN71_007725</name>
</gene>
<dbReference type="PANTHER" id="PTHR43537">
    <property type="entry name" value="TRANSCRIPTIONAL REGULATOR, GNTR FAMILY"/>
    <property type="match status" value="1"/>
</dbReference>
<dbReference type="PANTHER" id="PTHR43537:SF5">
    <property type="entry name" value="UXU OPERON TRANSCRIPTIONAL REGULATOR"/>
    <property type="match status" value="1"/>
</dbReference>
<reference evidence="5" key="1">
    <citation type="submission" date="2016-10" db="EMBL/GenBank/DDBJ databases">
        <title>Genome sequence of Streptomyces mangrovisoli MUSC 149.</title>
        <authorList>
            <person name="Lee L.-H."/>
            <person name="Ser H.-L."/>
        </authorList>
    </citation>
    <scope>NUCLEOTIDE SEQUENCE [LARGE SCALE GENOMIC DNA]</scope>
    <source>
        <strain evidence="5">MUSC 149</strain>
    </source>
</reference>
<dbReference type="SMART" id="SM00895">
    <property type="entry name" value="FCD"/>
    <property type="match status" value="1"/>
</dbReference>
<dbReference type="RefSeq" id="WP_046584424.1">
    <property type="nucleotide sequence ID" value="NZ_LAVA02000016.1"/>
</dbReference>
<dbReference type="SMART" id="SM00345">
    <property type="entry name" value="HTH_GNTR"/>
    <property type="match status" value="1"/>
</dbReference>
<comment type="caution">
    <text evidence="5">The sequence shown here is derived from an EMBL/GenBank/DDBJ whole genome shotgun (WGS) entry which is preliminary data.</text>
</comment>
<dbReference type="AlphaFoldDB" id="A0A1J4P133"/>
<keyword evidence="1" id="KW-0805">Transcription regulation</keyword>
<dbReference type="STRING" id="1428628.WN71_007725"/>
<keyword evidence="2" id="KW-0238">DNA-binding</keyword>
<evidence type="ECO:0000313" key="6">
    <source>
        <dbReference type="Proteomes" id="UP000034196"/>
    </source>
</evidence>
<dbReference type="SUPFAM" id="SSF48008">
    <property type="entry name" value="GntR ligand-binding domain-like"/>
    <property type="match status" value="1"/>
</dbReference>
<dbReference type="Proteomes" id="UP000034196">
    <property type="component" value="Unassembled WGS sequence"/>
</dbReference>
<dbReference type="PROSITE" id="PS50949">
    <property type="entry name" value="HTH_GNTR"/>
    <property type="match status" value="1"/>
</dbReference>
<dbReference type="Pfam" id="PF07729">
    <property type="entry name" value="FCD"/>
    <property type="match status" value="1"/>
</dbReference>
<keyword evidence="6" id="KW-1185">Reference proteome</keyword>
<dbReference type="Gene3D" id="1.10.10.10">
    <property type="entry name" value="Winged helix-like DNA-binding domain superfamily/Winged helix DNA-binding domain"/>
    <property type="match status" value="1"/>
</dbReference>
<proteinExistence type="predicted"/>